<sequence length="134" mass="14837">MRSTVFWVSGVPIAALSDSDPLRYLGCPVDCRLPHRAGTNVIDDAIRNATAIFFSLLARWQRIDALKTFVFSALKFSMRCGVLTKSDWHRFNLAIRPIVKRTPYLPVNASTNYIHGSASGGAIVIPVAAELYEI</sequence>
<dbReference type="EMBL" id="JABSTU010000006">
    <property type="protein sequence ID" value="KAH8027731.1"/>
    <property type="molecule type" value="Genomic_DNA"/>
</dbReference>
<organism evidence="1 2">
    <name type="scientific">Rhipicephalus microplus</name>
    <name type="common">Cattle tick</name>
    <name type="synonym">Boophilus microplus</name>
    <dbReference type="NCBI Taxonomy" id="6941"/>
    <lineage>
        <taxon>Eukaryota</taxon>
        <taxon>Metazoa</taxon>
        <taxon>Ecdysozoa</taxon>
        <taxon>Arthropoda</taxon>
        <taxon>Chelicerata</taxon>
        <taxon>Arachnida</taxon>
        <taxon>Acari</taxon>
        <taxon>Parasitiformes</taxon>
        <taxon>Ixodida</taxon>
        <taxon>Ixodoidea</taxon>
        <taxon>Ixodidae</taxon>
        <taxon>Rhipicephalinae</taxon>
        <taxon>Rhipicephalus</taxon>
        <taxon>Boophilus</taxon>
    </lineage>
</organism>
<gene>
    <name evidence="1" type="ORF">HPB51_007545</name>
</gene>
<reference evidence="1" key="1">
    <citation type="journal article" date="2020" name="Cell">
        <title>Large-Scale Comparative Analyses of Tick Genomes Elucidate Their Genetic Diversity and Vector Capacities.</title>
        <authorList>
            <consortium name="Tick Genome and Microbiome Consortium (TIGMIC)"/>
            <person name="Jia N."/>
            <person name="Wang J."/>
            <person name="Shi W."/>
            <person name="Du L."/>
            <person name="Sun Y."/>
            <person name="Zhan W."/>
            <person name="Jiang J.F."/>
            <person name="Wang Q."/>
            <person name="Zhang B."/>
            <person name="Ji P."/>
            <person name="Bell-Sakyi L."/>
            <person name="Cui X.M."/>
            <person name="Yuan T.T."/>
            <person name="Jiang B.G."/>
            <person name="Yang W.F."/>
            <person name="Lam T.T."/>
            <person name="Chang Q.C."/>
            <person name="Ding S.J."/>
            <person name="Wang X.J."/>
            <person name="Zhu J.G."/>
            <person name="Ruan X.D."/>
            <person name="Zhao L."/>
            <person name="Wei J.T."/>
            <person name="Ye R.Z."/>
            <person name="Que T.C."/>
            <person name="Du C.H."/>
            <person name="Zhou Y.H."/>
            <person name="Cheng J.X."/>
            <person name="Dai P.F."/>
            <person name="Guo W.B."/>
            <person name="Han X.H."/>
            <person name="Huang E.J."/>
            <person name="Li L.F."/>
            <person name="Wei W."/>
            <person name="Gao Y.C."/>
            <person name="Liu J.Z."/>
            <person name="Shao H.Z."/>
            <person name="Wang X."/>
            <person name="Wang C.C."/>
            <person name="Yang T.C."/>
            <person name="Huo Q.B."/>
            <person name="Li W."/>
            <person name="Chen H.Y."/>
            <person name="Chen S.E."/>
            <person name="Zhou L.G."/>
            <person name="Ni X.B."/>
            <person name="Tian J.H."/>
            <person name="Sheng Y."/>
            <person name="Liu T."/>
            <person name="Pan Y.S."/>
            <person name="Xia L.Y."/>
            <person name="Li J."/>
            <person name="Zhao F."/>
            <person name="Cao W.C."/>
        </authorList>
    </citation>
    <scope>NUCLEOTIDE SEQUENCE</scope>
    <source>
        <strain evidence="1">Rmic-2018</strain>
    </source>
</reference>
<reference evidence="1" key="2">
    <citation type="submission" date="2021-09" db="EMBL/GenBank/DDBJ databases">
        <authorList>
            <person name="Jia N."/>
            <person name="Wang J."/>
            <person name="Shi W."/>
            <person name="Du L."/>
            <person name="Sun Y."/>
            <person name="Zhan W."/>
            <person name="Jiang J."/>
            <person name="Wang Q."/>
            <person name="Zhang B."/>
            <person name="Ji P."/>
            <person name="Sakyi L.B."/>
            <person name="Cui X."/>
            <person name="Yuan T."/>
            <person name="Jiang B."/>
            <person name="Yang W."/>
            <person name="Lam T.T.-Y."/>
            <person name="Chang Q."/>
            <person name="Ding S."/>
            <person name="Wang X."/>
            <person name="Zhu J."/>
            <person name="Ruan X."/>
            <person name="Zhao L."/>
            <person name="Wei J."/>
            <person name="Que T."/>
            <person name="Du C."/>
            <person name="Cheng J."/>
            <person name="Dai P."/>
            <person name="Han X."/>
            <person name="Huang E."/>
            <person name="Gao Y."/>
            <person name="Liu J."/>
            <person name="Shao H."/>
            <person name="Ye R."/>
            <person name="Li L."/>
            <person name="Wei W."/>
            <person name="Wang X."/>
            <person name="Wang C."/>
            <person name="Huo Q."/>
            <person name="Li W."/>
            <person name="Guo W."/>
            <person name="Chen H."/>
            <person name="Chen S."/>
            <person name="Zhou L."/>
            <person name="Zhou L."/>
            <person name="Ni X."/>
            <person name="Tian J."/>
            <person name="Zhou Y."/>
            <person name="Sheng Y."/>
            <person name="Liu T."/>
            <person name="Pan Y."/>
            <person name="Xia L."/>
            <person name="Li J."/>
            <person name="Zhao F."/>
            <person name="Cao W."/>
        </authorList>
    </citation>
    <scope>NUCLEOTIDE SEQUENCE</scope>
    <source>
        <strain evidence="1">Rmic-2018</strain>
        <tissue evidence="1">Larvae</tissue>
    </source>
</reference>
<name>A0A9J6DZQ0_RHIMP</name>
<evidence type="ECO:0000313" key="2">
    <source>
        <dbReference type="Proteomes" id="UP000821866"/>
    </source>
</evidence>
<dbReference type="AlphaFoldDB" id="A0A9J6DZQ0"/>
<dbReference type="Proteomes" id="UP000821866">
    <property type="component" value="Chromosome 4"/>
</dbReference>
<protein>
    <submittedName>
        <fullName evidence="1">Uncharacterized protein</fullName>
    </submittedName>
</protein>
<keyword evidence="2" id="KW-1185">Reference proteome</keyword>
<accession>A0A9J6DZQ0</accession>
<comment type="caution">
    <text evidence="1">The sequence shown here is derived from an EMBL/GenBank/DDBJ whole genome shotgun (WGS) entry which is preliminary data.</text>
</comment>
<dbReference type="VEuPathDB" id="VectorBase:LOC119168654"/>
<proteinExistence type="predicted"/>
<evidence type="ECO:0000313" key="1">
    <source>
        <dbReference type="EMBL" id="KAH8027731.1"/>
    </source>
</evidence>